<dbReference type="Gene3D" id="3.90.1210.10">
    <property type="entry name" value="Antifreeze-like/N-acetylneuraminic acid synthase C-terminal domain"/>
    <property type="match status" value="1"/>
</dbReference>
<proteinExistence type="predicted"/>
<feature type="domain" description="SAF" evidence="1">
    <location>
        <begin position="39"/>
        <end position="101"/>
    </location>
</feature>
<reference evidence="3 5" key="2">
    <citation type="submission" date="2015-07" db="EMBL/GenBank/DDBJ databases">
        <title>Whole genome sequence of Ardenticatena maritima DSM 23922.</title>
        <authorList>
            <person name="Hemp J."/>
            <person name="Ward L.M."/>
            <person name="Pace L.A."/>
            <person name="Fischer W.W."/>
        </authorList>
    </citation>
    <scope>NUCLEOTIDE SEQUENCE [LARGE SCALE GENOMIC DNA]</scope>
    <source>
        <strain evidence="3 5">110S</strain>
    </source>
</reference>
<evidence type="ECO:0000313" key="2">
    <source>
        <dbReference type="EMBL" id="GAP63721.1"/>
    </source>
</evidence>
<keyword evidence="4" id="KW-1185">Reference proteome</keyword>
<dbReference type="InterPro" id="IPR013974">
    <property type="entry name" value="SAF"/>
</dbReference>
<dbReference type="EMBL" id="BBZA01000182">
    <property type="protein sequence ID" value="GAP63721.1"/>
    <property type="molecule type" value="Genomic_DNA"/>
</dbReference>
<dbReference type="AlphaFoldDB" id="A0A0M8K9P1"/>
<organism evidence="2 4">
    <name type="scientific">Ardenticatena maritima</name>
    <dbReference type="NCBI Taxonomy" id="872965"/>
    <lineage>
        <taxon>Bacteria</taxon>
        <taxon>Bacillati</taxon>
        <taxon>Chloroflexota</taxon>
        <taxon>Ardenticatenia</taxon>
        <taxon>Ardenticatenales</taxon>
        <taxon>Ardenticatenaceae</taxon>
        <taxon>Ardenticatena</taxon>
    </lineage>
</organism>
<dbReference type="Pfam" id="PF08666">
    <property type="entry name" value="SAF"/>
    <property type="match status" value="1"/>
</dbReference>
<evidence type="ECO:0000313" key="5">
    <source>
        <dbReference type="Proteomes" id="UP000050502"/>
    </source>
</evidence>
<dbReference type="SMART" id="SM00858">
    <property type="entry name" value="SAF"/>
    <property type="match status" value="1"/>
</dbReference>
<dbReference type="Proteomes" id="UP000050502">
    <property type="component" value="Unassembled WGS sequence"/>
</dbReference>
<dbReference type="OrthoDB" id="153971at2"/>
<dbReference type="EMBL" id="LGKN01000004">
    <property type="protein sequence ID" value="KPL88247.1"/>
    <property type="molecule type" value="Genomic_DNA"/>
</dbReference>
<reference evidence="2 4" key="1">
    <citation type="journal article" date="2015" name="Genome Announc.">
        <title>Draft Genome Sequence of a Heterotrophic Facultative Anaerobic Thermophilic Bacterium, Ardenticatena maritima Strain 110ST.</title>
        <authorList>
            <person name="Kawaichi S."/>
            <person name="Yoshida T."/>
            <person name="Sako Y."/>
            <person name="Nakamura R."/>
        </authorList>
    </citation>
    <scope>NUCLEOTIDE SEQUENCE [LARGE SCALE GENOMIC DNA]</scope>
    <source>
        <strain evidence="2 4">110S</strain>
    </source>
</reference>
<dbReference type="RefSeq" id="WP_054493518.1">
    <property type="nucleotide sequence ID" value="NZ_BBZA01000182.1"/>
</dbReference>
<evidence type="ECO:0000259" key="1">
    <source>
        <dbReference type="SMART" id="SM00858"/>
    </source>
</evidence>
<accession>A0A0M8K9P1</accession>
<dbReference type="CDD" id="cd11614">
    <property type="entry name" value="SAF_CpaB_FlgA_like"/>
    <property type="match status" value="1"/>
</dbReference>
<protein>
    <submittedName>
        <fullName evidence="2">Pilus assembly protein CpaB</fullName>
    </submittedName>
</protein>
<dbReference type="STRING" id="872965.SE16_05210"/>
<dbReference type="NCBIfam" id="TIGR03177">
    <property type="entry name" value="pilus_cpaB"/>
    <property type="match status" value="1"/>
</dbReference>
<dbReference type="InterPro" id="IPR031571">
    <property type="entry name" value="RcpC_dom"/>
</dbReference>
<name>A0A0M8K9P1_9CHLR</name>
<evidence type="ECO:0000313" key="3">
    <source>
        <dbReference type="EMBL" id="KPL88247.1"/>
    </source>
</evidence>
<comment type="caution">
    <text evidence="2">The sequence shown here is derived from an EMBL/GenBank/DDBJ whole genome shotgun (WGS) entry which is preliminary data.</text>
</comment>
<dbReference type="InterPro" id="IPR017592">
    <property type="entry name" value="Pilus_assmbl_Flp-typ_CpaB"/>
</dbReference>
<sequence>MRGRILVLLGLIMAVISAGLVFFLLASSSGEEAAPVETRPVVVAIQPVPARSVIPPDAITVREWPVELIPTGALTDTAEVANKLATTDIYQGQPIVRDMVVDKEAAAEELGTTAAQRSDVSFLIEEGKVAMAFPVDEISSVAGAIRPGDTVDIIVSFSASIQDLGGTLPPNLSRTSVNMTAFTLQNIEILRTSPWTAEDSEAAGNMYTMLVDRQQAAILTYIRQYMTPVFVLRPAGDEAVYQVEPVTMRYILTNYGLDQALLDSVFVEPTQ</sequence>
<evidence type="ECO:0000313" key="4">
    <source>
        <dbReference type="Proteomes" id="UP000037784"/>
    </source>
</evidence>
<dbReference type="Pfam" id="PF16976">
    <property type="entry name" value="RcpC"/>
    <property type="match status" value="1"/>
</dbReference>
<gene>
    <name evidence="2" type="primary">cpaB</name>
    <name evidence="2" type="ORF">ARMA_2144</name>
    <name evidence="3" type="ORF">SE16_05210</name>
</gene>
<reference evidence="4" key="3">
    <citation type="submission" date="2015-08" db="EMBL/GenBank/DDBJ databases">
        <title>Draft Genome Sequence of a Heterotrophic Facultative Anaerobic Bacterium Ardenticatena maritima Strain 110S.</title>
        <authorList>
            <person name="Kawaichi S."/>
            <person name="Yoshida T."/>
            <person name="Sako Y."/>
            <person name="Nakamura R."/>
        </authorList>
    </citation>
    <scope>NUCLEOTIDE SEQUENCE [LARGE SCALE GENOMIC DNA]</scope>
    <source>
        <strain evidence="4">110S</strain>
    </source>
</reference>
<dbReference type="InParanoid" id="A0A0M8K9P1"/>
<dbReference type="Proteomes" id="UP000037784">
    <property type="component" value="Unassembled WGS sequence"/>
</dbReference>